<feature type="domain" description="Histidine kinase" evidence="5">
    <location>
        <begin position="303"/>
        <end position="409"/>
    </location>
</feature>
<accession>A0A9X2S7E3</accession>
<dbReference type="InterPro" id="IPR005467">
    <property type="entry name" value="His_kinase_dom"/>
</dbReference>
<dbReference type="AlphaFoldDB" id="A0A9X2S7E3"/>
<evidence type="ECO:0000259" key="5">
    <source>
        <dbReference type="PROSITE" id="PS50109"/>
    </source>
</evidence>
<dbReference type="SUPFAM" id="SSF55874">
    <property type="entry name" value="ATPase domain of HSP90 chaperone/DNA topoisomerase II/histidine kinase"/>
    <property type="match status" value="1"/>
</dbReference>
<dbReference type="PRINTS" id="PR00344">
    <property type="entry name" value="BCTRLSENSOR"/>
</dbReference>
<dbReference type="GO" id="GO:0000155">
    <property type="term" value="F:phosphorelay sensor kinase activity"/>
    <property type="evidence" value="ECO:0007669"/>
    <property type="project" value="InterPro"/>
</dbReference>
<dbReference type="EMBL" id="JANJZL010000004">
    <property type="protein sequence ID" value="MCR2044071.1"/>
    <property type="molecule type" value="Genomic_DNA"/>
</dbReference>
<dbReference type="InterPro" id="IPR036890">
    <property type="entry name" value="HATPase_C_sf"/>
</dbReference>
<dbReference type="PANTHER" id="PTHR34220:SF7">
    <property type="entry name" value="SENSOR HISTIDINE KINASE YPDA"/>
    <property type="match status" value="1"/>
</dbReference>
<evidence type="ECO:0000313" key="7">
    <source>
        <dbReference type="Proteomes" id="UP001142078"/>
    </source>
</evidence>
<evidence type="ECO:0000256" key="3">
    <source>
        <dbReference type="ARBA" id="ARBA00022777"/>
    </source>
</evidence>
<reference evidence="6" key="1">
    <citation type="submission" date="2022-07" db="EMBL/GenBank/DDBJ databases">
        <title>Enhanced cultured diversity of the mouse gut microbiota enables custom-made synthetic communities.</title>
        <authorList>
            <person name="Afrizal A."/>
        </authorList>
    </citation>
    <scope>NUCLEOTIDE SEQUENCE</scope>
    <source>
        <strain evidence="6">DSM 29482</strain>
    </source>
</reference>
<dbReference type="EC" id="2.7.13.3" evidence="2"/>
<keyword evidence="4" id="KW-0902">Two-component regulatory system</keyword>
<name>A0A9X2S7E3_9FIRM</name>
<protein>
    <recommendedName>
        <fullName evidence="2">histidine kinase</fullName>
        <ecNumber evidence="2">2.7.13.3</ecNumber>
    </recommendedName>
</protein>
<evidence type="ECO:0000256" key="4">
    <source>
        <dbReference type="ARBA" id="ARBA00023012"/>
    </source>
</evidence>
<dbReference type="Pfam" id="PF10114">
    <property type="entry name" value="PocR"/>
    <property type="match status" value="1"/>
</dbReference>
<dbReference type="Proteomes" id="UP001142078">
    <property type="component" value="Unassembled WGS sequence"/>
</dbReference>
<comment type="caution">
    <text evidence="6">The sequence shown here is derived from an EMBL/GenBank/DDBJ whole genome shotgun (WGS) entry which is preliminary data.</text>
</comment>
<dbReference type="RefSeq" id="WP_042682933.1">
    <property type="nucleotide sequence ID" value="NZ_CABKTM010000049.1"/>
</dbReference>
<dbReference type="InterPro" id="IPR018771">
    <property type="entry name" value="PocR_dom"/>
</dbReference>
<dbReference type="Gene3D" id="3.30.565.10">
    <property type="entry name" value="Histidine kinase-like ATPase, C-terminal domain"/>
    <property type="match status" value="1"/>
</dbReference>
<dbReference type="InterPro" id="IPR010559">
    <property type="entry name" value="Sig_transdc_His_kin_internal"/>
</dbReference>
<keyword evidence="7" id="KW-1185">Reference proteome</keyword>
<gene>
    <name evidence="6" type="ORF">NSA23_08050</name>
</gene>
<keyword evidence="3" id="KW-0808">Transferase</keyword>
<dbReference type="PROSITE" id="PS50109">
    <property type="entry name" value="HIS_KIN"/>
    <property type="match status" value="1"/>
</dbReference>
<evidence type="ECO:0000313" key="6">
    <source>
        <dbReference type="EMBL" id="MCR2044071.1"/>
    </source>
</evidence>
<dbReference type="OrthoDB" id="9813151at2"/>
<dbReference type="Pfam" id="PF02518">
    <property type="entry name" value="HATPase_c"/>
    <property type="match status" value="1"/>
</dbReference>
<keyword evidence="3" id="KW-0418">Kinase</keyword>
<comment type="catalytic activity">
    <reaction evidence="1">
        <text>ATP + protein L-histidine = ADP + protein N-phospho-L-histidine.</text>
        <dbReference type="EC" id="2.7.13.3"/>
    </reaction>
</comment>
<dbReference type="PANTHER" id="PTHR34220">
    <property type="entry name" value="SENSOR HISTIDINE KINASE YPDA"/>
    <property type="match status" value="1"/>
</dbReference>
<evidence type="ECO:0000256" key="2">
    <source>
        <dbReference type="ARBA" id="ARBA00012438"/>
    </source>
</evidence>
<evidence type="ECO:0000256" key="1">
    <source>
        <dbReference type="ARBA" id="ARBA00000085"/>
    </source>
</evidence>
<organism evidence="6 7">
    <name type="scientific">Anaerosalibacter massiliensis</name>
    <dbReference type="NCBI Taxonomy" id="1347392"/>
    <lineage>
        <taxon>Bacteria</taxon>
        <taxon>Bacillati</taxon>
        <taxon>Bacillota</taxon>
        <taxon>Tissierellia</taxon>
        <taxon>Tissierellales</taxon>
        <taxon>Sporanaerobacteraceae</taxon>
        <taxon>Anaerosalibacter</taxon>
    </lineage>
</organism>
<dbReference type="GO" id="GO:0016020">
    <property type="term" value="C:membrane"/>
    <property type="evidence" value="ECO:0007669"/>
    <property type="project" value="InterPro"/>
</dbReference>
<dbReference type="InterPro" id="IPR050640">
    <property type="entry name" value="Bact_2-comp_sensor_kinase"/>
</dbReference>
<dbReference type="InterPro" id="IPR003594">
    <property type="entry name" value="HATPase_dom"/>
</dbReference>
<proteinExistence type="predicted"/>
<dbReference type="SMART" id="SM00387">
    <property type="entry name" value="HATPase_c"/>
    <property type="match status" value="1"/>
</dbReference>
<dbReference type="Pfam" id="PF06580">
    <property type="entry name" value="His_kinase"/>
    <property type="match status" value="1"/>
</dbReference>
<dbReference type="InterPro" id="IPR004358">
    <property type="entry name" value="Sig_transdc_His_kin-like_C"/>
</dbReference>
<sequence>MNKFFHLSEIIDVDVLQKIQDYYSKATGLAVVTVDYMGNPITKFSNFSKYCSLIRKDAKCNEKCCYSDAHGGLEAARIGEPYIYTCHGGLVDFAIPIVLEGQYLGSIMAGQVKVDKKPFDGKKRMEQISNQWHDKAEVIDAYNKAPVISYEKINAAANMMHIVANHIVEKGLASVYQEELNKKNMELLRETKIKSELERALKTAELKALQSQLNPHFLFNVLNTIGRLALLEGATKTEELAISFSEIVRYTLKKSNQIVTLGVDVEYIEKYLNIQKTRFGDRLDYDIDIQEEILNIKIPFMTLQPFVENSINHGLECKEDGGFVNITGKSVGEDVSISIIDNGVGIPKNKIDMILDNSSQEYFKGSSTGIGIKNVDNILKNYFGKKYGVNIDSKVNKGTIVTVKIPKIRNARGALGV</sequence>